<dbReference type="SUPFAM" id="SSF53335">
    <property type="entry name" value="S-adenosyl-L-methionine-dependent methyltransferases"/>
    <property type="match status" value="1"/>
</dbReference>
<dbReference type="InterPro" id="IPR055135">
    <property type="entry name" value="PRMT_dom"/>
</dbReference>
<dbReference type="EC" id="2.1.1.319" evidence="3"/>
<evidence type="ECO:0000256" key="10">
    <source>
        <dbReference type="ARBA" id="ARBA00023163"/>
    </source>
</evidence>
<dbReference type="Pfam" id="PF06325">
    <property type="entry name" value="PrmA"/>
    <property type="match status" value="1"/>
</dbReference>
<sequence length="699" mass="76434">MTPQYAGVDLRRACEAPFKCETIDNGLSLLVKIEDGVVLSFMKGIQQIYEVKLNDSSECHRCFEKSALVYPANSSHDESKESYIISFPTSKDLLNFLDVMRKRLKLKEKRKKEGASTFDERTDSWSAVQYFQFYSYLSQQQNMMQDYIRTATYQKAILANASVDFAGKVVLDVGAGSGILSFFAIQAGAKRVYAVEASNMATHCNTLVQSNKLAGRIVVVSGKIEDIVLPEPVDVIISEPMGYMLYNERMLESYVHARKFLAPQHRRSHNRNKGDGQQPDFREDAIMREEGKSETEDEDNTAAEPKPGVMFPSVAQLFVAPFSDEALFAEQHTKANFWYQQSFHGMDLSALRNAAIAEYFNQPVVDTFDIGLCPAVPCVHKVDFRTVKESELAEITIPLNFQIDQCSTIHGLAFWFDVGFLGSQKDIWLSTAPTEPLTHWYQVRCLLGTTLFVQEGQILTGMVRMKANTRQSYDVDIELVIPGSDTKITNKLDLKNPHFRYTGYQPPPPPGSHTKPPTETYYANLQAAAAVAAATVSTTDGLSQVVQQQPPQLFNGATAAATNTFIQTSGTPVVFSAGCVPHSGSATTGGPIQLIHNPHQLVNAASVQPPPPPVDPLSSAAAAAAALAGGDGLNPSLTMSPVGLLSGANADLFTNGWPAGQKVVANPATILQPGHYQLQRPVSTQPSGSKLSCVSYDRA</sequence>
<dbReference type="Gene3D" id="2.70.160.11">
    <property type="entry name" value="Hnrnp arginine n-methyltransferase1"/>
    <property type="match status" value="1"/>
</dbReference>
<keyword evidence="8" id="KW-0156">Chromatin regulator</keyword>
<feature type="compositionally biased region" description="Polar residues" evidence="14">
    <location>
        <begin position="680"/>
        <end position="692"/>
    </location>
</feature>
<evidence type="ECO:0000256" key="11">
    <source>
        <dbReference type="ARBA" id="ARBA00023242"/>
    </source>
</evidence>
<comment type="catalytic activity">
    <reaction evidence="12">
        <text>L-arginyl-[protein] + 2 S-adenosyl-L-methionine = N(omega),N(omega)-dimethyl-L-arginyl-[protein] + 2 S-adenosyl-L-homocysteine + 2 H(+)</text>
        <dbReference type="Rhea" id="RHEA:48096"/>
        <dbReference type="Rhea" id="RHEA-COMP:10532"/>
        <dbReference type="Rhea" id="RHEA-COMP:11991"/>
        <dbReference type="ChEBI" id="CHEBI:15378"/>
        <dbReference type="ChEBI" id="CHEBI:29965"/>
        <dbReference type="ChEBI" id="CHEBI:57856"/>
        <dbReference type="ChEBI" id="CHEBI:59789"/>
        <dbReference type="ChEBI" id="CHEBI:61897"/>
        <dbReference type="EC" id="2.1.1.319"/>
    </reaction>
</comment>
<keyword evidence="10" id="KW-0804">Transcription</keyword>
<keyword evidence="9" id="KW-0805">Transcription regulation</keyword>
<keyword evidence="4" id="KW-0963">Cytoplasm</keyword>
<feature type="region of interest" description="Disordered" evidence="14">
    <location>
        <begin position="679"/>
        <end position="699"/>
    </location>
</feature>
<comment type="subcellular location">
    <subcellularLocation>
        <location evidence="2">Cytoplasm</location>
    </subcellularLocation>
    <subcellularLocation>
        <location evidence="1">Nucleus</location>
    </subcellularLocation>
</comment>
<evidence type="ECO:0000313" key="16">
    <source>
        <dbReference type="EMBL" id="JAP60260.1"/>
    </source>
</evidence>
<evidence type="ECO:0000256" key="14">
    <source>
        <dbReference type="SAM" id="MobiDB-lite"/>
    </source>
</evidence>
<evidence type="ECO:0000256" key="8">
    <source>
        <dbReference type="ARBA" id="ARBA00022853"/>
    </source>
</evidence>
<evidence type="ECO:0000256" key="2">
    <source>
        <dbReference type="ARBA" id="ARBA00004496"/>
    </source>
</evidence>
<dbReference type="PANTHER" id="PTHR11006:SF10">
    <property type="entry name" value="HISTONE-ARGININE METHYLTRANSFERASE CARMER-RELATED"/>
    <property type="match status" value="1"/>
</dbReference>
<dbReference type="InterPro" id="IPR025799">
    <property type="entry name" value="Arg_MeTrfase"/>
</dbReference>
<dbReference type="PANTHER" id="PTHR11006">
    <property type="entry name" value="PROTEIN ARGININE N-METHYLTRANSFERASE"/>
    <property type="match status" value="1"/>
</dbReference>
<keyword evidence="5 13" id="KW-0489">Methyltransferase</keyword>
<keyword evidence="7 13" id="KW-0949">S-adenosyl-L-methionine</keyword>
<evidence type="ECO:0000256" key="5">
    <source>
        <dbReference type="ARBA" id="ARBA00022603"/>
    </source>
</evidence>
<evidence type="ECO:0000256" key="7">
    <source>
        <dbReference type="ARBA" id="ARBA00022691"/>
    </source>
</evidence>
<dbReference type="GO" id="GO:0070611">
    <property type="term" value="F:histone H3R2 methyltransferase activity"/>
    <property type="evidence" value="ECO:0007669"/>
    <property type="project" value="TreeGrafter"/>
</dbReference>
<dbReference type="GO" id="GO:0005634">
    <property type="term" value="C:nucleus"/>
    <property type="evidence" value="ECO:0007669"/>
    <property type="project" value="UniProtKB-SubCell"/>
</dbReference>
<evidence type="ECO:0000256" key="1">
    <source>
        <dbReference type="ARBA" id="ARBA00004123"/>
    </source>
</evidence>
<dbReference type="PROSITE" id="PS51678">
    <property type="entry name" value="SAM_MT_PRMT"/>
    <property type="match status" value="1"/>
</dbReference>
<feature type="region of interest" description="Disordered" evidence="14">
    <location>
        <begin position="289"/>
        <end position="308"/>
    </location>
</feature>
<feature type="domain" description="Protein arginine N-methyltransferase" evidence="15">
    <location>
        <begin position="315"/>
        <end position="479"/>
    </location>
</feature>
<evidence type="ECO:0000256" key="4">
    <source>
        <dbReference type="ARBA" id="ARBA00022490"/>
    </source>
</evidence>
<dbReference type="GO" id="GO:0032259">
    <property type="term" value="P:methylation"/>
    <property type="evidence" value="ECO:0007669"/>
    <property type="project" value="UniProtKB-KW"/>
</dbReference>
<dbReference type="Pfam" id="PF22528">
    <property type="entry name" value="PRMT_C"/>
    <property type="match status" value="1"/>
</dbReference>
<reference evidence="16" key="1">
    <citation type="submission" date="2016-01" db="EMBL/GenBank/DDBJ databases">
        <title>Reference transcriptome for the parasite Schistocephalus solidus: insights into the molecular evolution of parasitism.</title>
        <authorList>
            <person name="Hebert F.O."/>
            <person name="Grambauer S."/>
            <person name="Barber I."/>
            <person name="Landry C.R."/>
            <person name="Aubin-Horth N."/>
        </authorList>
    </citation>
    <scope>NUCLEOTIDE SEQUENCE</scope>
</reference>
<evidence type="ECO:0000256" key="6">
    <source>
        <dbReference type="ARBA" id="ARBA00022679"/>
    </source>
</evidence>
<dbReference type="GO" id="GO:0035242">
    <property type="term" value="F:protein-arginine omega-N asymmetric methyltransferase activity"/>
    <property type="evidence" value="ECO:0007669"/>
    <property type="project" value="UniProtKB-EC"/>
</dbReference>
<organism evidence="16">
    <name type="scientific">Schistocephalus solidus</name>
    <name type="common">Tapeworm</name>
    <dbReference type="NCBI Taxonomy" id="70667"/>
    <lineage>
        <taxon>Eukaryota</taxon>
        <taxon>Metazoa</taxon>
        <taxon>Spiralia</taxon>
        <taxon>Lophotrochozoa</taxon>
        <taxon>Platyhelminthes</taxon>
        <taxon>Cestoda</taxon>
        <taxon>Eucestoda</taxon>
        <taxon>Diphyllobothriidea</taxon>
        <taxon>Diphyllobothriidae</taxon>
        <taxon>Schistocephalus</taxon>
    </lineage>
</organism>
<dbReference type="EMBL" id="GEEE01002965">
    <property type="protein sequence ID" value="JAP60260.1"/>
    <property type="molecule type" value="Transcribed_RNA"/>
</dbReference>
<evidence type="ECO:0000256" key="13">
    <source>
        <dbReference type="PROSITE-ProRule" id="PRU01015"/>
    </source>
</evidence>
<dbReference type="InterPro" id="IPR029063">
    <property type="entry name" value="SAM-dependent_MTases_sf"/>
</dbReference>
<dbReference type="Gene3D" id="3.40.50.150">
    <property type="entry name" value="Vaccinia Virus protein VP39"/>
    <property type="match status" value="1"/>
</dbReference>
<dbReference type="GO" id="GO:0005737">
    <property type="term" value="C:cytoplasm"/>
    <property type="evidence" value="ECO:0007669"/>
    <property type="project" value="UniProtKB-SubCell"/>
</dbReference>
<evidence type="ECO:0000256" key="12">
    <source>
        <dbReference type="ARBA" id="ARBA00049086"/>
    </source>
</evidence>
<dbReference type="CDD" id="cd02440">
    <property type="entry name" value="AdoMet_MTases"/>
    <property type="match status" value="1"/>
</dbReference>
<name>A0A0V0J575_SCHSO</name>
<evidence type="ECO:0000259" key="15">
    <source>
        <dbReference type="Pfam" id="PF22528"/>
    </source>
</evidence>
<dbReference type="AlphaFoldDB" id="A0A0V0J575"/>
<gene>
    <name evidence="16" type="ORF">TR148546</name>
</gene>
<protein>
    <recommendedName>
        <fullName evidence="3">type I protein arginine methyltransferase</fullName>
        <ecNumber evidence="3">2.1.1.319</ecNumber>
    </recommendedName>
</protein>
<accession>A0A0V0J575</accession>
<evidence type="ECO:0000256" key="9">
    <source>
        <dbReference type="ARBA" id="ARBA00023015"/>
    </source>
</evidence>
<evidence type="ECO:0000256" key="3">
    <source>
        <dbReference type="ARBA" id="ARBA00011925"/>
    </source>
</evidence>
<keyword evidence="11" id="KW-0539">Nucleus</keyword>
<proteinExistence type="predicted"/>
<dbReference type="FunFam" id="3.40.50.150:FF:000031">
    <property type="entry name" value="Putative Histone-arginine methyltransferase CARM1"/>
    <property type="match status" value="1"/>
</dbReference>
<keyword evidence="6 13" id="KW-0808">Transferase</keyword>